<dbReference type="PRINTS" id="PR01840">
    <property type="entry name" value="TATCFAMILY"/>
</dbReference>
<evidence type="ECO:0000256" key="1">
    <source>
        <dbReference type="ARBA" id="ARBA00004141"/>
    </source>
</evidence>
<dbReference type="HAMAP" id="MF_00902">
    <property type="entry name" value="TatC"/>
    <property type="match status" value="1"/>
</dbReference>
<dbReference type="GO" id="GO:0065002">
    <property type="term" value="P:intracellular protein transmembrane transport"/>
    <property type="evidence" value="ECO:0007669"/>
    <property type="project" value="TreeGrafter"/>
</dbReference>
<gene>
    <name evidence="6" type="ORF">METZ01_LOCUS34190</name>
</gene>
<feature type="transmembrane region" description="Helical" evidence="5">
    <location>
        <begin position="201"/>
        <end position="218"/>
    </location>
</feature>
<dbReference type="InterPro" id="IPR002033">
    <property type="entry name" value="TatC"/>
</dbReference>
<feature type="transmembrane region" description="Helical" evidence="5">
    <location>
        <begin position="21"/>
        <end position="49"/>
    </location>
</feature>
<evidence type="ECO:0000256" key="3">
    <source>
        <dbReference type="ARBA" id="ARBA00022989"/>
    </source>
</evidence>
<reference evidence="6" key="1">
    <citation type="submission" date="2018-05" db="EMBL/GenBank/DDBJ databases">
        <authorList>
            <person name="Lanie J.A."/>
            <person name="Ng W.-L."/>
            <person name="Kazmierczak K.M."/>
            <person name="Andrzejewski T.M."/>
            <person name="Davidsen T.M."/>
            <person name="Wayne K.J."/>
            <person name="Tettelin H."/>
            <person name="Glass J.I."/>
            <person name="Rusch D."/>
            <person name="Podicherti R."/>
            <person name="Tsui H.-C.T."/>
            <person name="Winkler M.E."/>
        </authorList>
    </citation>
    <scope>NUCLEOTIDE SEQUENCE</scope>
</reference>
<dbReference type="PANTHER" id="PTHR30371">
    <property type="entry name" value="SEC-INDEPENDENT PROTEIN TRANSLOCASE PROTEIN TATC"/>
    <property type="match status" value="1"/>
</dbReference>
<keyword evidence="4 5" id="KW-0472">Membrane</keyword>
<dbReference type="PANTHER" id="PTHR30371:SF0">
    <property type="entry name" value="SEC-INDEPENDENT PROTEIN TRANSLOCASE PROTEIN TATC, CHLOROPLASTIC-RELATED"/>
    <property type="match status" value="1"/>
</dbReference>
<dbReference type="AlphaFoldDB" id="A0A381QPM4"/>
<dbReference type="GO" id="GO:0009977">
    <property type="term" value="F:proton motive force dependent protein transmembrane transporter activity"/>
    <property type="evidence" value="ECO:0007669"/>
    <property type="project" value="TreeGrafter"/>
</dbReference>
<evidence type="ECO:0000256" key="2">
    <source>
        <dbReference type="ARBA" id="ARBA00022692"/>
    </source>
</evidence>
<feature type="transmembrane region" description="Helical" evidence="5">
    <location>
        <begin position="111"/>
        <end position="133"/>
    </location>
</feature>
<feature type="transmembrane region" description="Helical" evidence="5">
    <location>
        <begin position="224"/>
        <end position="242"/>
    </location>
</feature>
<evidence type="ECO:0000313" key="6">
    <source>
        <dbReference type="EMBL" id="SUZ81336.1"/>
    </source>
</evidence>
<feature type="transmembrane region" description="Helical" evidence="5">
    <location>
        <begin position="166"/>
        <end position="189"/>
    </location>
</feature>
<proteinExistence type="inferred from homology"/>
<dbReference type="GO" id="GO:0043953">
    <property type="term" value="P:protein transport by the Tat complex"/>
    <property type="evidence" value="ECO:0007669"/>
    <property type="project" value="TreeGrafter"/>
</dbReference>
<dbReference type="GO" id="GO:0033281">
    <property type="term" value="C:TAT protein transport complex"/>
    <property type="evidence" value="ECO:0007669"/>
    <property type="project" value="TreeGrafter"/>
</dbReference>
<dbReference type="Pfam" id="PF00902">
    <property type="entry name" value="TatC"/>
    <property type="match status" value="1"/>
</dbReference>
<name>A0A381QPM4_9ZZZZ</name>
<accession>A0A381QPM4</accession>
<keyword evidence="2 5" id="KW-0812">Transmembrane</keyword>
<keyword evidence="3 5" id="KW-1133">Transmembrane helix</keyword>
<evidence type="ECO:0008006" key="7">
    <source>
        <dbReference type="Google" id="ProtNLM"/>
    </source>
</evidence>
<evidence type="ECO:0000256" key="5">
    <source>
        <dbReference type="SAM" id="Phobius"/>
    </source>
</evidence>
<evidence type="ECO:0000256" key="4">
    <source>
        <dbReference type="ARBA" id="ARBA00023136"/>
    </source>
</evidence>
<comment type="subcellular location">
    <subcellularLocation>
        <location evidence="1">Membrane</location>
        <topology evidence="1">Multi-pass membrane protein</topology>
    </subcellularLocation>
</comment>
<dbReference type="EMBL" id="UINC01001463">
    <property type="protein sequence ID" value="SUZ81336.1"/>
    <property type="molecule type" value="Genomic_DNA"/>
</dbReference>
<organism evidence="6">
    <name type="scientific">marine metagenome</name>
    <dbReference type="NCBI Taxonomy" id="408172"/>
    <lineage>
        <taxon>unclassified sequences</taxon>
        <taxon>metagenomes</taxon>
        <taxon>ecological metagenomes</taxon>
    </lineage>
</organism>
<dbReference type="NCBIfam" id="TIGR00945">
    <property type="entry name" value="tatC"/>
    <property type="match status" value="1"/>
</dbReference>
<protein>
    <recommendedName>
        <fullName evidence="7">Sec-independent protein translocase protein TatC</fullName>
    </recommendedName>
</protein>
<sequence>MSGTKFQEMSLIEHITELRRRLLWSFVYIIIIFIICFYFADLLFAFLAYPLVNLLDTDNGQGFIYTALQEAFFTELKIAFFFALFFSFPLIAIQIWKFIAPGLYKNEKKAFLPFLIATPILFFAGGSMVYYLIAPIAWKFFLSYQNLNSSGIPIRLEAKMGEYLSLMMRFIFAFGLAFQLPVLLGLLAKANLVTHSTLKKFRKYAIVMAFLAAAFLTPPDPFSQISLALPIIILYEISIYIAKIIQKNKEASVENKEDNA</sequence>
<feature type="transmembrane region" description="Helical" evidence="5">
    <location>
        <begin position="78"/>
        <end position="99"/>
    </location>
</feature>